<dbReference type="GO" id="GO:0016787">
    <property type="term" value="F:hydrolase activity"/>
    <property type="evidence" value="ECO:0007669"/>
    <property type="project" value="UniProtKB-KW"/>
</dbReference>
<dbReference type="EMBL" id="ACCJ01000059">
    <property type="protein sequence ID" value="EEG56527.1"/>
    <property type="molecule type" value="Genomic_DNA"/>
</dbReference>
<reference evidence="2 3" key="1">
    <citation type="submission" date="2009-01" db="EMBL/GenBank/DDBJ databases">
        <authorList>
            <person name="Fulton L."/>
            <person name="Clifton S."/>
            <person name="Fulton B."/>
            <person name="Xu J."/>
            <person name="Minx P."/>
            <person name="Pepin K.H."/>
            <person name="Johnson M."/>
            <person name="Bhonagiri V."/>
            <person name="Nash W.E."/>
            <person name="Mardis E.R."/>
            <person name="Wilson R.K."/>
        </authorList>
    </citation>
    <scope>NUCLEOTIDE SEQUENCE [LARGE SCALE GENOMIC DNA]</scope>
    <source>
        <strain evidence="2 3">DSM 15981</strain>
    </source>
</reference>
<comment type="caution">
    <text evidence="2">The sequence shown here is derived from an EMBL/GenBank/DDBJ whole genome shotgun (WGS) entry which is preliminary data.</text>
</comment>
<sequence>MEGDYLATKDNFFQTSDGLWLYYEIHGCGKPILFLPGFGESLKMWRHSVPVLSRTHQVVCLDLRGHGRSMKVPGGNRQVRMARDVRELIDFLGLQDVLLVGHSLGGAVAATYANTQEEHALRGMILADASLFAFSDADWNSHKANHYNIDGWYQRMMPYINDPVSYAAKARASSPLEQEDADNMQESMLQIPPWVGVEYHMDTYFTDNMTPLENRTIPVAAFVSHSSYHDAWESGHEAVRRMTRSPLALCYEFTECNHHLFPLLEAEKFNRCILDFDEKINSLALKDGI</sequence>
<dbReference type="InterPro" id="IPR000073">
    <property type="entry name" value="AB_hydrolase_1"/>
</dbReference>
<dbReference type="ESTHER" id="9clot-c0cwk7">
    <property type="family name" value="Haloperoxidase"/>
</dbReference>
<keyword evidence="2" id="KW-0378">Hydrolase</keyword>
<evidence type="ECO:0000259" key="1">
    <source>
        <dbReference type="Pfam" id="PF00561"/>
    </source>
</evidence>
<dbReference type="InterPro" id="IPR050266">
    <property type="entry name" value="AB_hydrolase_sf"/>
</dbReference>
<dbReference type="Pfam" id="PF00561">
    <property type="entry name" value="Abhydrolase_1"/>
    <property type="match status" value="1"/>
</dbReference>
<evidence type="ECO:0000313" key="2">
    <source>
        <dbReference type="EMBL" id="EEG56527.1"/>
    </source>
</evidence>
<reference evidence="2 3" key="2">
    <citation type="submission" date="2009-02" db="EMBL/GenBank/DDBJ databases">
        <title>Draft genome sequence of Clostridium asparagiforme (DSM 15981).</title>
        <authorList>
            <person name="Sudarsanam P."/>
            <person name="Ley R."/>
            <person name="Guruge J."/>
            <person name="Turnbaugh P.J."/>
            <person name="Mahowald M."/>
            <person name="Liep D."/>
            <person name="Gordon J."/>
        </authorList>
    </citation>
    <scope>NUCLEOTIDE SEQUENCE [LARGE SCALE GENOMIC DNA]</scope>
    <source>
        <strain evidence="2 3">DSM 15981</strain>
    </source>
</reference>
<organism evidence="2 3">
    <name type="scientific">[Clostridium] asparagiforme DSM 15981</name>
    <dbReference type="NCBI Taxonomy" id="518636"/>
    <lineage>
        <taxon>Bacteria</taxon>
        <taxon>Bacillati</taxon>
        <taxon>Bacillota</taxon>
        <taxon>Clostridia</taxon>
        <taxon>Lachnospirales</taxon>
        <taxon>Lachnospiraceae</taxon>
        <taxon>Enterocloster</taxon>
    </lineage>
</organism>
<dbReference type="PANTHER" id="PTHR43798">
    <property type="entry name" value="MONOACYLGLYCEROL LIPASE"/>
    <property type="match status" value="1"/>
</dbReference>
<dbReference type="Gene3D" id="3.40.50.1820">
    <property type="entry name" value="alpha/beta hydrolase"/>
    <property type="match status" value="1"/>
</dbReference>
<dbReference type="SUPFAM" id="SSF53474">
    <property type="entry name" value="alpha/beta-Hydrolases"/>
    <property type="match status" value="1"/>
</dbReference>
<gene>
    <name evidence="2" type="ORF">CLOSTASPAR_01373</name>
</gene>
<dbReference type="HOGENOM" id="CLU_020336_50_1_9"/>
<accession>C0CWK7</accession>
<evidence type="ECO:0000313" key="3">
    <source>
        <dbReference type="Proteomes" id="UP000004756"/>
    </source>
</evidence>
<dbReference type="InterPro" id="IPR029058">
    <property type="entry name" value="AB_hydrolase_fold"/>
</dbReference>
<dbReference type="Proteomes" id="UP000004756">
    <property type="component" value="Unassembled WGS sequence"/>
</dbReference>
<feature type="domain" description="AB hydrolase-1" evidence="1">
    <location>
        <begin position="30"/>
        <end position="152"/>
    </location>
</feature>
<proteinExistence type="predicted"/>
<name>C0CWK7_9FIRM</name>
<dbReference type="AlphaFoldDB" id="C0CWK7"/>
<protein>
    <submittedName>
        <fullName evidence="2">Hydrolase, alpha/beta domain protein</fullName>
    </submittedName>
</protein>
<keyword evidence="3" id="KW-1185">Reference proteome</keyword>